<keyword evidence="3" id="KW-1185">Reference proteome</keyword>
<dbReference type="HOGENOM" id="CLU_3062219_0_0_9"/>
<protein>
    <submittedName>
        <fullName evidence="2">Uncharacterized protein</fullName>
    </submittedName>
</protein>
<dbReference type="AlphaFoldDB" id="B0TI37"/>
<dbReference type="EMBL" id="CP000930">
    <property type="protein sequence ID" value="ABZ82710.1"/>
    <property type="molecule type" value="Genomic_DNA"/>
</dbReference>
<organism evidence="2 3">
    <name type="scientific">Heliobacterium modesticaldum (strain ATCC 51547 / Ice1)</name>
    <dbReference type="NCBI Taxonomy" id="498761"/>
    <lineage>
        <taxon>Bacteria</taxon>
        <taxon>Bacillati</taxon>
        <taxon>Bacillota</taxon>
        <taxon>Clostridia</taxon>
        <taxon>Eubacteriales</taxon>
        <taxon>Heliobacteriaceae</taxon>
        <taxon>Heliomicrobium</taxon>
    </lineage>
</organism>
<feature type="region of interest" description="Disordered" evidence="1">
    <location>
        <begin position="12"/>
        <end position="53"/>
    </location>
</feature>
<accession>B0TI37</accession>
<evidence type="ECO:0000256" key="1">
    <source>
        <dbReference type="SAM" id="MobiDB-lite"/>
    </source>
</evidence>
<feature type="compositionally biased region" description="Basic and acidic residues" evidence="1">
    <location>
        <begin position="26"/>
        <end position="37"/>
    </location>
</feature>
<evidence type="ECO:0000313" key="2">
    <source>
        <dbReference type="EMBL" id="ABZ82710.1"/>
    </source>
</evidence>
<gene>
    <name evidence="2" type="ORF">HM1_0085</name>
</gene>
<proteinExistence type="predicted"/>
<name>B0TI37_HELMI</name>
<reference evidence="2 3" key="1">
    <citation type="journal article" date="2008" name="J. Bacteriol.">
        <title>The genome of Heliobacterium modesticaldum, a phototrophic representative of the Firmicutes containing the simplest photosynthetic apparatus.</title>
        <authorList>
            <person name="Sattley W.M."/>
            <person name="Madigan M.T."/>
            <person name="Swingley W.D."/>
            <person name="Cheung P.C."/>
            <person name="Clocksin K.M."/>
            <person name="Conrad A.L."/>
            <person name="Dejesa L.C."/>
            <person name="Honchak B.M."/>
            <person name="Jung D.O."/>
            <person name="Karbach L.E."/>
            <person name="Kurdoglu A."/>
            <person name="Lahiri S."/>
            <person name="Mastrian S.D."/>
            <person name="Page L.E."/>
            <person name="Taylor H.L."/>
            <person name="Wang Z.T."/>
            <person name="Raymond J."/>
            <person name="Chen M."/>
            <person name="Blankenship R.E."/>
            <person name="Touchman J.W."/>
        </authorList>
    </citation>
    <scope>NUCLEOTIDE SEQUENCE [LARGE SCALE GENOMIC DNA]</scope>
    <source>
        <strain evidence="3">ATCC 51547 / Ice1</strain>
    </source>
</reference>
<dbReference type="KEGG" id="hmo:HM1_0085"/>
<dbReference type="Proteomes" id="UP000008550">
    <property type="component" value="Chromosome"/>
</dbReference>
<evidence type="ECO:0000313" key="3">
    <source>
        <dbReference type="Proteomes" id="UP000008550"/>
    </source>
</evidence>
<sequence>MVLTVHRFFPTPCSRRLSPYYKRRSLGGDHEGTKDMTNRPLRQRPQGRSPLPA</sequence>